<reference evidence="1" key="2">
    <citation type="submission" date="2020-08" db="EMBL/GenBank/DDBJ databases">
        <authorList>
            <person name="Shumante A."/>
            <person name="Zimin A.V."/>
            <person name="Puiu D."/>
            <person name="Salzberg S.L."/>
        </authorList>
    </citation>
    <scope>NUCLEOTIDE SEQUENCE</scope>
    <source>
        <strain evidence="1">WC2-LM</strain>
        <tissue evidence="1">Liver</tissue>
    </source>
</reference>
<evidence type="ECO:0000313" key="1">
    <source>
        <dbReference type="EMBL" id="KAF7462755.1"/>
    </source>
</evidence>
<dbReference type="Proteomes" id="UP000335636">
    <property type="component" value="Unassembled WGS sequence"/>
</dbReference>
<evidence type="ECO:0000313" key="3">
    <source>
        <dbReference type="Proteomes" id="UP000335636"/>
    </source>
</evidence>
<dbReference type="AlphaFoldDB" id="A0A5E4C7P8"/>
<evidence type="ECO:0000313" key="2">
    <source>
        <dbReference type="EMBL" id="VTJ77169.1"/>
    </source>
</evidence>
<gene>
    <name evidence="1" type="ORF">GHT09_011492</name>
    <name evidence="2" type="ORF">MONAX_5E038255</name>
</gene>
<dbReference type="EMBL" id="CABDUW010000946">
    <property type="protein sequence ID" value="VTJ77169.1"/>
    <property type="molecule type" value="Genomic_DNA"/>
</dbReference>
<accession>A0A5E4C7P8</accession>
<keyword evidence="3" id="KW-1185">Reference proteome</keyword>
<dbReference type="EMBL" id="WJEC01008317">
    <property type="protein sequence ID" value="KAF7462755.1"/>
    <property type="molecule type" value="Genomic_DNA"/>
</dbReference>
<proteinExistence type="predicted"/>
<sequence length="125" mass="13011">MPPPTPGPAWPPTPLSFYLLGFTEPWCFCPNMLHLQVALQTVCCPVPRALASPAPPPSAALSLSWGLPCFCPRFCGSILSSQAQQEPSVPGISATEGQVTFAGGPSHGLPPHVCGTCLLSSTQLT</sequence>
<dbReference type="Proteomes" id="UP000662637">
    <property type="component" value="Unassembled WGS sequence"/>
</dbReference>
<name>A0A5E4C7P8_MARMO</name>
<protein>
    <submittedName>
        <fullName evidence="2">Uncharacterized protein</fullName>
    </submittedName>
</protein>
<reference evidence="2 3" key="1">
    <citation type="submission" date="2019-04" db="EMBL/GenBank/DDBJ databases">
        <authorList>
            <person name="Alioto T."/>
            <person name="Alioto T."/>
        </authorList>
    </citation>
    <scope>NUCLEOTIDE SEQUENCE [LARGE SCALE GENOMIC DNA]</scope>
</reference>
<organism evidence="2 3">
    <name type="scientific">Marmota monax</name>
    <name type="common">Woodchuck</name>
    <dbReference type="NCBI Taxonomy" id="9995"/>
    <lineage>
        <taxon>Eukaryota</taxon>
        <taxon>Metazoa</taxon>
        <taxon>Chordata</taxon>
        <taxon>Craniata</taxon>
        <taxon>Vertebrata</taxon>
        <taxon>Euteleostomi</taxon>
        <taxon>Mammalia</taxon>
        <taxon>Eutheria</taxon>
        <taxon>Euarchontoglires</taxon>
        <taxon>Glires</taxon>
        <taxon>Rodentia</taxon>
        <taxon>Sciuromorpha</taxon>
        <taxon>Sciuridae</taxon>
        <taxon>Xerinae</taxon>
        <taxon>Marmotini</taxon>
        <taxon>Marmota</taxon>
    </lineage>
</organism>